<dbReference type="GO" id="GO:0007099">
    <property type="term" value="P:centriole replication"/>
    <property type="evidence" value="ECO:0007669"/>
    <property type="project" value="InterPro"/>
</dbReference>
<sequence>MEAYEDFCKEQFARIQAEAIPCDSVSTDDGKISFIKFHGVAVLSPLLTIEKREEMQQYKLKAIELDEKRQYCKKKTLLNRVQEILESVQVKNTSSNVNVLPITENGVTDQTSDTKNMNGFALLPNIINLPIKSAQNASVKTEKLLDESQVKTNTKTKLLEAVDDDLPLRSTTSPILNHAKVLPSEIVQSPQTSPFNILPPTKEAPDPYVMSLQNLLKKSREYIEREQSRRNIKNNSKAVANESNSDKENDTIKISDSLKEKAKLLNRSRCSSPLMVDKPALNKSNSLLQASSSQGQSLNSTASSALSKVDFPVRSGICSGVDMGSDEDLKNAGIDYESGIVKSLTGSYAKLPSPEQSLSPQMHRRRPRTLSAGHIFINNPVNAYDLSPNKKGNGMNCGLPTTAKMSSSEPIPVVGCNAGICSFTNCSLSKNDISSSSGAGDNLQKCFVSSVTHVDNKAAGECTVTGGPAVCKGEQPTSNMITTGKELELGTLSQDVDVSMSSTEQEIRPNGSTEEIKGSSPAPLNKSYDVETPSPILIQSQVTNHITDTPSTSFAREQYYENSFEVKRRLEPDLDSTRKDAGVIPVSTDQEKKLLQERRNHLGSLHLKKNEVLADSTLEENLKKKMLAFEEMKKKLEEQHTQQLLLLIAEQEREQERLQREFEEGGKKLKFKNVDASVLSGNIENRMRPDRTNMSESGMSQSVTSHMDPLHSSSSHSTVGPVSAPLQHNYGSANETSLGLRRPLQSGAPKVTAQRSLGRVRTRWSQVYSPAMQKKFDKVTALAKGFLTRRLMQTEKLKNLKQTVKDTAEFMRTFHTERAVNRGIVSAQDASLRERVLAQLRAAVFEIHDIFFAMDVTERMHILVHDRELRREKLIRQMEKVKSPRDRVNISSATKKSLDRKRSSRTGVPGVSNKKLQSKPKVSDTRILQPNQVQNAPINKLLCRQGSIYQKNPKKEAKCCDNLRRQHSLG</sequence>
<dbReference type="EMBL" id="OW240918">
    <property type="protein sequence ID" value="CAH2307079.1"/>
    <property type="molecule type" value="Genomic_DNA"/>
</dbReference>
<organism evidence="3 4">
    <name type="scientific">Pelobates cultripes</name>
    <name type="common">Western spadefoot toad</name>
    <dbReference type="NCBI Taxonomy" id="61616"/>
    <lineage>
        <taxon>Eukaryota</taxon>
        <taxon>Metazoa</taxon>
        <taxon>Chordata</taxon>
        <taxon>Craniata</taxon>
        <taxon>Vertebrata</taxon>
        <taxon>Euteleostomi</taxon>
        <taxon>Amphibia</taxon>
        <taxon>Batrachia</taxon>
        <taxon>Anura</taxon>
        <taxon>Pelobatoidea</taxon>
        <taxon>Pelobatidae</taxon>
        <taxon>Pelobates</taxon>
    </lineage>
</organism>
<feature type="compositionally biased region" description="Polar residues" evidence="2">
    <location>
        <begin position="694"/>
        <end position="705"/>
    </location>
</feature>
<accession>A0AAD1ST68</accession>
<keyword evidence="1" id="KW-0175">Coiled coil</keyword>
<feature type="compositionally biased region" description="Basic and acidic residues" evidence="2">
    <location>
        <begin position="244"/>
        <end position="254"/>
    </location>
</feature>
<proteinExistence type="predicted"/>
<protein>
    <recommendedName>
        <fullName evidence="5">Centriolar coiled-coil protein of 110 kDa</fullName>
    </recommendedName>
</protein>
<dbReference type="Pfam" id="PF16025">
    <property type="entry name" value="CaM_bind"/>
    <property type="match status" value="1"/>
</dbReference>
<evidence type="ECO:0008006" key="5">
    <source>
        <dbReference type="Google" id="ProtNLM"/>
    </source>
</evidence>
<name>A0AAD1ST68_PELCU</name>
<feature type="region of interest" description="Disordered" evidence="2">
    <location>
        <begin position="226"/>
        <end position="254"/>
    </location>
</feature>
<feature type="region of interest" description="Disordered" evidence="2">
    <location>
        <begin position="686"/>
        <end position="720"/>
    </location>
</feature>
<feature type="coiled-coil region" evidence="1">
    <location>
        <begin position="619"/>
        <end position="668"/>
    </location>
</feature>
<dbReference type="GO" id="GO:0032465">
    <property type="term" value="P:regulation of cytokinesis"/>
    <property type="evidence" value="ECO:0007669"/>
    <property type="project" value="InterPro"/>
</dbReference>
<feature type="region of interest" description="Disordered" evidence="2">
    <location>
        <begin position="501"/>
        <end position="530"/>
    </location>
</feature>
<dbReference type="PANTHER" id="PTHR13594:SF1">
    <property type="entry name" value="CENTRIOLAR COILED-COIL PROTEIN OF 110 KDA"/>
    <property type="match status" value="1"/>
</dbReference>
<evidence type="ECO:0000256" key="1">
    <source>
        <dbReference type="SAM" id="Coils"/>
    </source>
</evidence>
<feature type="region of interest" description="Disordered" evidence="2">
    <location>
        <begin position="880"/>
        <end position="924"/>
    </location>
</feature>
<dbReference type="InterPro" id="IPR033207">
    <property type="entry name" value="CCP110"/>
</dbReference>
<evidence type="ECO:0000313" key="3">
    <source>
        <dbReference type="EMBL" id="CAH2307079.1"/>
    </source>
</evidence>
<dbReference type="GO" id="GO:0005814">
    <property type="term" value="C:centriole"/>
    <property type="evidence" value="ECO:0007669"/>
    <property type="project" value="InterPro"/>
</dbReference>
<feature type="compositionally biased region" description="Polar residues" evidence="2">
    <location>
        <begin position="233"/>
        <end position="243"/>
    </location>
</feature>
<dbReference type="Proteomes" id="UP001295444">
    <property type="component" value="Chromosome 07"/>
</dbReference>
<evidence type="ECO:0000256" key="2">
    <source>
        <dbReference type="SAM" id="MobiDB-lite"/>
    </source>
</evidence>
<dbReference type="GO" id="GO:0032053">
    <property type="term" value="P:ciliary basal body organization"/>
    <property type="evidence" value="ECO:0007669"/>
    <property type="project" value="TreeGrafter"/>
</dbReference>
<dbReference type="PANTHER" id="PTHR13594">
    <property type="entry name" value="CENTRIOLAR COILED-COIL PROTEIN OF 110 KDA"/>
    <property type="match status" value="1"/>
</dbReference>
<gene>
    <name evidence="3" type="ORF">PECUL_23A016806</name>
</gene>
<evidence type="ECO:0000313" key="4">
    <source>
        <dbReference type="Proteomes" id="UP001295444"/>
    </source>
</evidence>
<dbReference type="GO" id="GO:1903723">
    <property type="term" value="P:negative regulation of centriole elongation"/>
    <property type="evidence" value="ECO:0007669"/>
    <property type="project" value="TreeGrafter"/>
</dbReference>
<keyword evidence="4" id="KW-1185">Reference proteome</keyword>
<reference evidence="3" key="1">
    <citation type="submission" date="2022-03" db="EMBL/GenBank/DDBJ databases">
        <authorList>
            <person name="Alioto T."/>
            <person name="Alioto T."/>
            <person name="Gomez Garrido J."/>
        </authorList>
    </citation>
    <scope>NUCLEOTIDE SEQUENCE</scope>
</reference>
<dbReference type="AlphaFoldDB" id="A0AAD1ST68"/>